<gene>
    <name evidence="2" type="ORF">JR316_005237</name>
</gene>
<dbReference type="EMBL" id="JAFIQS010000005">
    <property type="protein sequence ID" value="KAG5168685.1"/>
    <property type="molecule type" value="Genomic_DNA"/>
</dbReference>
<accession>A0A8H7XVI6</accession>
<evidence type="ECO:0000256" key="1">
    <source>
        <dbReference type="SAM" id="MobiDB-lite"/>
    </source>
</evidence>
<dbReference type="OrthoDB" id="16851at2759"/>
<evidence type="ECO:0000313" key="2">
    <source>
        <dbReference type="EMBL" id="KAG5168685.1"/>
    </source>
</evidence>
<feature type="region of interest" description="Disordered" evidence="1">
    <location>
        <begin position="172"/>
        <end position="199"/>
    </location>
</feature>
<proteinExistence type="predicted"/>
<sequence>MAEKRKSDKVYPMFVKRTKPNAPEASHSNATESTTLDAVTSDKLLREFEQLLDFSSVGGGVEGEDEIATRLYRIARALLHEFRLVVRPPTKSGDEPPPEDVEFQILEAEFYLRLDGCHEDPFTHGSEEQKVSGRWYFHRAPRFSKDSTRSATSTTEYRGGSRKGLDLTFGGALAPQLPSSSGPTSASPSRAPAINNEPQRMGGILLRSIREVKSKKIISGPSLLVDRILAASGVGSIQELVHDSNNWAGNTSAFVFASPTEAKIDGADTPSNTPKSTALFLKPISTTSTAKADNVEADTIYYSPRIGLELSHPGTTNTKIHPLHPRIRFLPKRYRFFSRPHLLTVNGRAQTFLGVLHACVAAHPSGLDKLGLSRDVARLSGIKEATAAKYLADYMAGRDGGAALLDTFVGPKGKGVASSPASYLKMMGAISTLNL</sequence>
<feature type="region of interest" description="Disordered" evidence="1">
    <location>
        <begin position="1"/>
        <end position="34"/>
    </location>
</feature>
<dbReference type="AlphaFoldDB" id="A0A8H7XVI6"/>
<feature type="compositionally biased region" description="Low complexity" evidence="1">
    <location>
        <begin position="178"/>
        <end position="193"/>
    </location>
</feature>
<name>A0A8H7XVI6_PSICU</name>
<organism evidence="2">
    <name type="scientific">Psilocybe cubensis</name>
    <name type="common">Psychedelic mushroom</name>
    <name type="synonym">Stropharia cubensis</name>
    <dbReference type="NCBI Taxonomy" id="181762"/>
    <lineage>
        <taxon>Eukaryota</taxon>
        <taxon>Fungi</taxon>
        <taxon>Dikarya</taxon>
        <taxon>Basidiomycota</taxon>
        <taxon>Agaricomycotina</taxon>
        <taxon>Agaricomycetes</taxon>
        <taxon>Agaricomycetidae</taxon>
        <taxon>Agaricales</taxon>
        <taxon>Agaricineae</taxon>
        <taxon>Strophariaceae</taxon>
        <taxon>Psilocybe</taxon>
    </lineage>
</organism>
<reference evidence="2" key="1">
    <citation type="submission" date="2021-02" db="EMBL/GenBank/DDBJ databases">
        <title>Psilocybe cubensis genome.</title>
        <authorList>
            <person name="Mckernan K.J."/>
            <person name="Crawford S."/>
            <person name="Trippe A."/>
            <person name="Kane L.T."/>
            <person name="Mclaughlin S."/>
        </authorList>
    </citation>
    <scope>NUCLEOTIDE SEQUENCE [LARGE SCALE GENOMIC DNA]</scope>
    <source>
        <strain evidence="2">MGC-MH-2018</strain>
    </source>
</reference>
<comment type="caution">
    <text evidence="2">The sequence shown here is derived from an EMBL/GenBank/DDBJ whole genome shotgun (WGS) entry which is preliminary data.</text>
</comment>
<protein>
    <submittedName>
        <fullName evidence="2">Uncharacterized protein</fullName>
    </submittedName>
</protein>